<gene>
    <name evidence="1" type="ORF">OF897_08235</name>
</gene>
<evidence type="ECO:0000313" key="2">
    <source>
        <dbReference type="Proteomes" id="UP001073122"/>
    </source>
</evidence>
<evidence type="ECO:0000313" key="1">
    <source>
        <dbReference type="EMBL" id="MCX8523912.1"/>
    </source>
</evidence>
<comment type="caution">
    <text evidence="1">The sequence shown here is derived from an EMBL/GenBank/DDBJ whole genome shotgun (WGS) entry which is preliminary data.</text>
</comment>
<name>A0ABT3XP46_9FLAO</name>
<dbReference type="Proteomes" id="UP001073122">
    <property type="component" value="Unassembled WGS sequence"/>
</dbReference>
<sequence length="213" mass="25039">MKFELSTFKTVASCSILMLTNFSVSGQTKFSFDDQTLKKFYYQTLFPVEYKQITDNSETRKAYMISIDEQISISSDELKGSFIVISDKMGFHDKDVTGHFLKYELCEEVIKYYELSESHVLLIENENAKKLYMMYSDFLKSMNEEKEKIKKDDAELKMIDGFMQSMGYKTSQIDGAIYVKTKYYRILCNLSTVDVLQRDKEYLKKIDGWFEQP</sequence>
<protein>
    <recommendedName>
        <fullName evidence="3">DUF4294 domain-containing protein</fullName>
    </recommendedName>
</protein>
<dbReference type="EMBL" id="JAOVZW010000008">
    <property type="protein sequence ID" value="MCX8523912.1"/>
    <property type="molecule type" value="Genomic_DNA"/>
</dbReference>
<proteinExistence type="predicted"/>
<reference evidence="1" key="1">
    <citation type="submission" date="2022-10" db="EMBL/GenBank/DDBJ databases">
        <title>Chryseobacterium sp. nov., a novel bacterial species.</title>
        <authorList>
            <person name="Cao Y."/>
        </authorList>
    </citation>
    <scope>NUCLEOTIDE SEQUENCE</scope>
    <source>
        <strain evidence="1">CCTCC AB2015118</strain>
    </source>
</reference>
<keyword evidence="2" id="KW-1185">Reference proteome</keyword>
<dbReference type="RefSeq" id="WP_267265215.1">
    <property type="nucleotide sequence ID" value="NZ_JAOVZW010000008.1"/>
</dbReference>
<accession>A0ABT3XP46</accession>
<evidence type="ECO:0008006" key="3">
    <source>
        <dbReference type="Google" id="ProtNLM"/>
    </source>
</evidence>
<organism evidence="1 2">
    <name type="scientific">Chryseobacterium formosus</name>
    <dbReference type="NCBI Taxonomy" id="1537363"/>
    <lineage>
        <taxon>Bacteria</taxon>
        <taxon>Pseudomonadati</taxon>
        <taxon>Bacteroidota</taxon>
        <taxon>Flavobacteriia</taxon>
        <taxon>Flavobacteriales</taxon>
        <taxon>Weeksellaceae</taxon>
        <taxon>Chryseobacterium group</taxon>
        <taxon>Chryseobacterium</taxon>
    </lineage>
</organism>